<evidence type="ECO:0000256" key="3">
    <source>
        <dbReference type="ARBA" id="ARBA00023163"/>
    </source>
</evidence>
<organism evidence="7 8">
    <name type="scientific">Medicago truncatula</name>
    <name type="common">Barrel medic</name>
    <name type="synonym">Medicago tribuloides</name>
    <dbReference type="NCBI Taxonomy" id="3880"/>
    <lineage>
        <taxon>Eukaryota</taxon>
        <taxon>Viridiplantae</taxon>
        <taxon>Streptophyta</taxon>
        <taxon>Embryophyta</taxon>
        <taxon>Tracheophyta</taxon>
        <taxon>Spermatophyta</taxon>
        <taxon>Magnoliopsida</taxon>
        <taxon>eudicotyledons</taxon>
        <taxon>Gunneridae</taxon>
        <taxon>Pentapetalae</taxon>
        <taxon>rosids</taxon>
        <taxon>fabids</taxon>
        <taxon>Fabales</taxon>
        <taxon>Fabaceae</taxon>
        <taxon>Papilionoideae</taxon>
        <taxon>50 kb inversion clade</taxon>
        <taxon>NPAAA clade</taxon>
        <taxon>Hologalegina</taxon>
        <taxon>IRL clade</taxon>
        <taxon>Trifolieae</taxon>
        <taxon>Medicago</taxon>
    </lineage>
</organism>
<keyword evidence="1" id="KW-0805">Transcription regulation</keyword>
<dbReference type="Pfam" id="PF03479">
    <property type="entry name" value="PCC"/>
    <property type="match status" value="1"/>
</dbReference>
<evidence type="ECO:0000256" key="1">
    <source>
        <dbReference type="ARBA" id="ARBA00023015"/>
    </source>
</evidence>
<name>A0A396I7G7_MEDTR</name>
<keyword evidence="2" id="KW-0238">DNA-binding</keyword>
<dbReference type="PROSITE" id="PS51742">
    <property type="entry name" value="PPC"/>
    <property type="match status" value="1"/>
</dbReference>
<dbReference type="AlphaFoldDB" id="A0A396I7G7"/>
<dbReference type="InterPro" id="IPR005175">
    <property type="entry name" value="PPC_dom"/>
</dbReference>
<accession>A0A396I7G7</accession>
<feature type="domain" description="PPC" evidence="6">
    <location>
        <begin position="75"/>
        <end position="221"/>
    </location>
</feature>
<dbReference type="InterPro" id="IPR014476">
    <property type="entry name" value="AHL15-29"/>
</dbReference>
<dbReference type="Gene3D" id="3.30.1330.80">
    <property type="entry name" value="Hypothetical protein, similar to alpha- acetolactate decarboxylase, domain 2"/>
    <property type="match status" value="1"/>
</dbReference>
<evidence type="ECO:0000256" key="4">
    <source>
        <dbReference type="ARBA" id="ARBA00023242"/>
    </source>
</evidence>
<feature type="region of interest" description="Disordered" evidence="5">
    <location>
        <begin position="36"/>
        <end position="65"/>
    </location>
</feature>
<sequence>MTNNKQVSSSLFPNSKNLSVHNKLVSTLSGSSSIMRGDKRLDMVSQPTSSKKPKGRPIGSKNKAKAPIIVKENTDNLMELIVIEIPKGNDVVETLINLSLYRQAGITVLSASGLVSNVTFLHPILRTPNFPTKGTYKMTSLFGTYMNATYGRVPPQLIAEPACSSFSIYVKANYGNYVFGGIVGGKVKAAGAVFITATLLKNPEFHRVAVINGIYQEIEDENTRCVGGVTPIAEDFAPNFGVMGVDSAHLNQQMLPLPTDVNGMHWDISPST</sequence>
<dbReference type="CDD" id="cd11378">
    <property type="entry name" value="DUF296"/>
    <property type="match status" value="1"/>
</dbReference>
<evidence type="ECO:0000256" key="5">
    <source>
        <dbReference type="SAM" id="MobiDB-lite"/>
    </source>
</evidence>
<evidence type="ECO:0000259" key="6">
    <source>
        <dbReference type="PROSITE" id="PS51742"/>
    </source>
</evidence>
<dbReference type="Proteomes" id="UP000265566">
    <property type="component" value="Chromosome 4"/>
</dbReference>
<dbReference type="PANTHER" id="PTHR31100">
    <property type="entry name" value="AT-HOOK MOTIF NUCLEAR-LOCALIZED PROTEIN 15"/>
    <property type="match status" value="1"/>
</dbReference>
<dbReference type="SUPFAM" id="SSF117856">
    <property type="entry name" value="AF0104/ALDC/Ptd012-like"/>
    <property type="match status" value="1"/>
</dbReference>
<evidence type="ECO:0000256" key="2">
    <source>
        <dbReference type="ARBA" id="ARBA00023125"/>
    </source>
</evidence>
<reference evidence="8" key="1">
    <citation type="journal article" date="2018" name="Nat. Plants">
        <title>Whole-genome landscape of Medicago truncatula symbiotic genes.</title>
        <authorList>
            <person name="Pecrix Y."/>
            <person name="Staton S.E."/>
            <person name="Sallet E."/>
            <person name="Lelandais-Briere C."/>
            <person name="Moreau S."/>
            <person name="Carrere S."/>
            <person name="Blein T."/>
            <person name="Jardinaud M.F."/>
            <person name="Latrasse D."/>
            <person name="Zouine M."/>
            <person name="Zahm M."/>
            <person name="Kreplak J."/>
            <person name="Mayjonade B."/>
            <person name="Satge C."/>
            <person name="Perez M."/>
            <person name="Cauet S."/>
            <person name="Marande W."/>
            <person name="Chantry-Darmon C."/>
            <person name="Lopez-Roques C."/>
            <person name="Bouchez O."/>
            <person name="Berard A."/>
            <person name="Debelle F."/>
            <person name="Munos S."/>
            <person name="Bendahmane A."/>
            <person name="Berges H."/>
            <person name="Niebel A."/>
            <person name="Buitink J."/>
            <person name="Frugier F."/>
            <person name="Benhamed M."/>
            <person name="Crespi M."/>
            <person name="Gouzy J."/>
            <person name="Gamas P."/>
        </authorList>
    </citation>
    <scope>NUCLEOTIDE SEQUENCE [LARGE SCALE GENOMIC DNA]</scope>
    <source>
        <strain evidence="8">cv. Jemalong A17</strain>
    </source>
</reference>
<evidence type="ECO:0000313" key="8">
    <source>
        <dbReference type="Proteomes" id="UP000265566"/>
    </source>
</evidence>
<dbReference type="Gramene" id="rna23002">
    <property type="protein sequence ID" value="RHN60653.1"/>
    <property type="gene ID" value="gene23002"/>
</dbReference>
<comment type="caution">
    <text evidence="7">The sequence shown here is derived from an EMBL/GenBank/DDBJ whole genome shotgun (WGS) entry which is preliminary data.</text>
</comment>
<gene>
    <name evidence="7" type="ORF">MtrunA17_Chr4g0028181</name>
</gene>
<evidence type="ECO:0000313" key="7">
    <source>
        <dbReference type="EMBL" id="RHN60653.1"/>
    </source>
</evidence>
<proteinExistence type="predicted"/>
<protein>
    <submittedName>
        <fullName evidence="7">Putative PPC domain-containing protein</fullName>
    </submittedName>
</protein>
<keyword evidence="4" id="KW-0539">Nucleus</keyword>
<dbReference type="EMBL" id="PSQE01000004">
    <property type="protein sequence ID" value="RHN60653.1"/>
    <property type="molecule type" value="Genomic_DNA"/>
</dbReference>
<keyword evidence="3" id="KW-0804">Transcription</keyword>
<dbReference type="GO" id="GO:0003680">
    <property type="term" value="F:minor groove of adenine-thymine-rich DNA binding"/>
    <property type="evidence" value="ECO:0007669"/>
    <property type="project" value="InterPro"/>
</dbReference>
<dbReference type="PANTHER" id="PTHR31100:SF63">
    <property type="entry name" value="AT-HOOK MOTIF NUCLEAR-LOCALIZED PROTEIN"/>
    <property type="match status" value="1"/>
</dbReference>